<protein>
    <recommendedName>
        <fullName evidence="5">Short-chain dehydrogenase/reductase</fullName>
        <ecNumber evidence="5">1.1.1.-</ecNumber>
    </recommendedName>
</protein>
<dbReference type="PANTHER" id="PTHR43490">
    <property type="entry name" value="(+)-NEOMENTHOL DEHYDROGENASE"/>
    <property type="match status" value="1"/>
</dbReference>
<dbReference type="AlphaFoldDB" id="A0A7N0UGS5"/>
<name>A0A7N0UGS5_KALFE</name>
<evidence type="ECO:0000256" key="1">
    <source>
        <dbReference type="ARBA" id="ARBA00006484"/>
    </source>
</evidence>
<dbReference type="PRINTS" id="PR00081">
    <property type="entry name" value="GDHRDH"/>
</dbReference>
<dbReference type="Pfam" id="PF00106">
    <property type="entry name" value="adh_short"/>
    <property type="match status" value="1"/>
</dbReference>
<evidence type="ECO:0000313" key="6">
    <source>
        <dbReference type="EnsemblPlants" id="Kaladp0063s0032.1.v1.1"/>
    </source>
</evidence>
<dbReference type="Proteomes" id="UP000594263">
    <property type="component" value="Unplaced"/>
</dbReference>
<dbReference type="OMA" id="DINQHIG"/>
<dbReference type="EC" id="1.1.1.-" evidence="5"/>
<dbReference type="InterPro" id="IPR002347">
    <property type="entry name" value="SDR_fam"/>
</dbReference>
<dbReference type="PANTHER" id="PTHR43490:SF98">
    <property type="entry name" value="OS02G0640600 PROTEIN"/>
    <property type="match status" value="1"/>
</dbReference>
<dbReference type="GO" id="GO:0016616">
    <property type="term" value="F:oxidoreductase activity, acting on the CH-OH group of donors, NAD or NADP as acceptor"/>
    <property type="evidence" value="ECO:0007669"/>
    <property type="project" value="InterPro"/>
</dbReference>
<dbReference type="Gramene" id="Kaladp0063s0032.1.v1.1">
    <property type="protein sequence ID" value="Kaladp0063s0032.1.v1.1"/>
    <property type="gene ID" value="Kaladp0063s0032.v1.1"/>
</dbReference>
<dbReference type="SUPFAM" id="SSF51735">
    <property type="entry name" value="NAD(P)-binding Rossmann-fold domains"/>
    <property type="match status" value="1"/>
</dbReference>
<dbReference type="EnsemblPlants" id="Kaladp0063s0032.1.v1.1">
    <property type="protein sequence ID" value="Kaladp0063s0032.1.v1.1"/>
    <property type="gene ID" value="Kaladp0063s0032.v1.1"/>
</dbReference>
<keyword evidence="3 5" id="KW-0560">Oxidoreductase</keyword>
<dbReference type="PRINTS" id="PR00080">
    <property type="entry name" value="SDRFAMILY"/>
</dbReference>
<keyword evidence="2 5" id="KW-0521">NADP</keyword>
<comment type="similarity">
    <text evidence="1 4">Belongs to the short-chain dehydrogenases/reductases (SDR) family.</text>
</comment>
<evidence type="ECO:0000256" key="3">
    <source>
        <dbReference type="ARBA" id="ARBA00023002"/>
    </source>
</evidence>
<dbReference type="Gene3D" id="3.40.50.720">
    <property type="entry name" value="NAD(P)-binding Rossmann-like Domain"/>
    <property type="match status" value="1"/>
</dbReference>
<dbReference type="CDD" id="cd05324">
    <property type="entry name" value="carb_red_PTCR-like_SDR_c"/>
    <property type="match status" value="1"/>
</dbReference>
<evidence type="ECO:0000256" key="2">
    <source>
        <dbReference type="ARBA" id="ARBA00022857"/>
    </source>
</evidence>
<evidence type="ECO:0000256" key="4">
    <source>
        <dbReference type="RuleBase" id="RU000363"/>
    </source>
</evidence>
<dbReference type="InterPro" id="IPR045313">
    <property type="entry name" value="CBR1-like"/>
</dbReference>
<dbReference type="InterPro" id="IPR036291">
    <property type="entry name" value="NAD(P)-bd_dom_sf"/>
</dbReference>
<accession>A0A7N0UGS5</accession>
<evidence type="ECO:0000313" key="7">
    <source>
        <dbReference type="Proteomes" id="UP000594263"/>
    </source>
</evidence>
<dbReference type="GO" id="GO:0016020">
    <property type="term" value="C:membrane"/>
    <property type="evidence" value="ECO:0007669"/>
    <property type="project" value="TreeGrafter"/>
</dbReference>
<sequence>MKGPGESGASQGRLINSFSCKQCLRQPELVTGGNKGIGFEICRQLASKGVLVILTARNEQRGSEAVEKLKACGLSDRIVFHQLDVADPSSVAAVADFVRTQFGKLDILVNNAAALGIIYNADNFLKAVELVGNDWPLESQVDWSELATQTYEMAEECLKTNYYGVTLMVKALLPLLQLSDSARIVNVSSTLGTLAFIPNEWAKGVFTDHENLTEDAINDVLVKFLKDFKENSLKENGWPTATSAYTLSSAAMNAYTRLIAKSHPAFKTNCVCPGFVKTDITLNAGVFTAEEGAEFPVKLALLPNDAPSGLFYAHGKPSPI</sequence>
<reference evidence="6" key="1">
    <citation type="submission" date="2021-01" db="UniProtKB">
        <authorList>
            <consortium name="EnsemblPlants"/>
        </authorList>
    </citation>
    <scope>IDENTIFICATION</scope>
</reference>
<organism evidence="6 7">
    <name type="scientific">Kalanchoe fedtschenkoi</name>
    <name type="common">Lavender scallops</name>
    <name type="synonym">South American air plant</name>
    <dbReference type="NCBI Taxonomy" id="63787"/>
    <lineage>
        <taxon>Eukaryota</taxon>
        <taxon>Viridiplantae</taxon>
        <taxon>Streptophyta</taxon>
        <taxon>Embryophyta</taxon>
        <taxon>Tracheophyta</taxon>
        <taxon>Spermatophyta</taxon>
        <taxon>Magnoliopsida</taxon>
        <taxon>eudicotyledons</taxon>
        <taxon>Gunneridae</taxon>
        <taxon>Pentapetalae</taxon>
        <taxon>Saxifragales</taxon>
        <taxon>Crassulaceae</taxon>
        <taxon>Kalanchoe</taxon>
    </lineage>
</organism>
<evidence type="ECO:0000256" key="5">
    <source>
        <dbReference type="RuleBase" id="RU369024"/>
    </source>
</evidence>
<proteinExistence type="inferred from homology"/>
<keyword evidence="7" id="KW-1185">Reference proteome</keyword>